<dbReference type="Gene3D" id="3.40.50.300">
    <property type="entry name" value="P-loop containing nucleotide triphosphate hydrolases"/>
    <property type="match status" value="1"/>
</dbReference>
<proteinExistence type="predicted"/>
<dbReference type="SUPFAM" id="SSF52540">
    <property type="entry name" value="P-loop containing nucleoside triphosphate hydrolases"/>
    <property type="match status" value="1"/>
</dbReference>
<dbReference type="PROSITE" id="PS50125">
    <property type="entry name" value="GUANYLATE_CYCLASE_2"/>
    <property type="match status" value="2"/>
</dbReference>
<dbReference type="SUPFAM" id="SSF48452">
    <property type="entry name" value="TPR-like"/>
    <property type="match status" value="2"/>
</dbReference>
<gene>
    <name evidence="4" type="ORF">FB391_3123</name>
</gene>
<dbReference type="InterPro" id="IPR011990">
    <property type="entry name" value="TPR-like_helical_dom_sf"/>
</dbReference>
<evidence type="ECO:0000259" key="3">
    <source>
        <dbReference type="PROSITE" id="PS50125"/>
    </source>
</evidence>
<dbReference type="GO" id="GO:0009190">
    <property type="term" value="P:cyclic nucleotide biosynthetic process"/>
    <property type="evidence" value="ECO:0007669"/>
    <property type="project" value="InterPro"/>
</dbReference>
<dbReference type="GO" id="GO:0004016">
    <property type="term" value="F:adenylate cyclase activity"/>
    <property type="evidence" value="ECO:0007669"/>
    <property type="project" value="UniProtKB-ARBA"/>
</dbReference>
<dbReference type="PANTHER" id="PTHR16305:SF28">
    <property type="entry name" value="GUANYLATE CYCLASE DOMAIN-CONTAINING PROTEIN"/>
    <property type="match status" value="1"/>
</dbReference>
<dbReference type="OrthoDB" id="5476461at2"/>
<dbReference type="CDD" id="cd07302">
    <property type="entry name" value="CHD"/>
    <property type="match status" value="1"/>
</dbReference>
<evidence type="ECO:0000313" key="5">
    <source>
        <dbReference type="Proteomes" id="UP000320235"/>
    </source>
</evidence>
<dbReference type="GO" id="GO:0035556">
    <property type="term" value="P:intracellular signal transduction"/>
    <property type="evidence" value="ECO:0007669"/>
    <property type="project" value="InterPro"/>
</dbReference>
<sequence length="1242" mass="130135">MTAAALTPRLLHGLGDVEQRVLRVDGTAVVVDISGFTTLSEQLAAAGREGTEQLIATLSRIFTVLLPATDDGGDVVKFAGDALFLLFSGDHHARHAVHAAWNMNRVLTAVGDIHLPLARAKLRMSVGVHSGTYEFVLTGDENVSAILTGGATSRVLELQNAAEAGRILVSDETAALLPATQVGPVEGAEGAHRLLRAGSVATASLMALSVGRTDAADRFLPRAFAERPDLLGAEPDHRWAAIAFVQVSGLAPSATAEEVELMSRLTLLVEQTAAETGVTLLDVDPSPGGYRYFLTAGAPTTVEDPEGRLITAALRIVQNAPRGSLVRAGVTSGRVFAGFVGAQFRQTYTVMGDPTNLAARLTSRAEPGVVLVTRSALERSGRAFASTDGGAITVKGKSHEIPVATVTGAATSVTLDASSAFVGREGELAQLSDVLQAAQRGTGAVVTVSGPAGIGKSRLVERALEQTGLPVLRAHGDRYGIATPYSAVSSLLRPLLGIPIAADAADAGALLTAAVSQLDPDLRPWLPLLAPAVSAAVEPTAEVDALDDGFRAERATAVLGELIGLLTAREGCLVLEDAQWIDPASAGVLTEVIHGDRRHGVVVVRRDEPGGLELEAPGIAIGPLSDDDTAQLIEGIAGRRLLPADLRPLVSRSGGNPLYAIELAAGLATGRDALAIEQLIGERIDALSEADRATLRRASVLGTRIPLGLYVRCVGAPMISGGLATMLELGVDGVSFRSELFRDVAYDQLTFQTKRELHRAAAAAIEADPSAAGSTRDAMLAHHYQVAGDWRAARDAAVRAAQSAERAFALEEAVHAYRVAVEAARREPAAADDLPELLTALGRVSLAGGWAQEGLEAFSHARKLVTDAVERARLDRERAFALNVLGRPAEAVRALRAARRGVAGIGDAAQSVLAAVAVTEAGLRLRQGKWHEARRLAQESIGILADHAADDAAKGVLADAYRYHDIAAGELEGDQAIQYTQRSLELYDQIGDELSKSKVYNLLGARAYYRGEWSLAIALYSQAQLAAEAAGDVVGAAIESVNAAEVLVDQGLVGDARPRLAEAMHVFEASDNPYLIAIATAFSARGHQRAADREAARRDFTRAAELFSTVDDNDWARDNLIRLAETELDAGDAGAARAILDEIREEPTGPALSRLLRQRARLAGLDGDADAARELTREAAAAASLLPFERALSLAQLARCGGPADGALAAEAEQTLAGLGVVDVEALLAASSDLSVESRHGR</sequence>
<dbReference type="GO" id="GO:0005737">
    <property type="term" value="C:cytoplasm"/>
    <property type="evidence" value="ECO:0007669"/>
    <property type="project" value="TreeGrafter"/>
</dbReference>
<dbReference type="EMBL" id="VFPE01000005">
    <property type="protein sequence ID" value="TQM23733.1"/>
    <property type="molecule type" value="Genomic_DNA"/>
</dbReference>
<dbReference type="GO" id="GO:0005524">
    <property type="term" value="F:ATP binding"/>
    <property type="evidence" value="ECO:0007669"/>
    <property type="project" value="UniProtKB-KW"/>
</dbReference>
<feature type="domain" description="Guanylate cyclase" evidence="3">
    <location>
        <begin position="27"/>
        <end position="132"/>
    </location>
</feature>
<dbReference type="PANTHER" id="PTHR16305">
    <property type="entry name" value="TESTICULAR SOLUBLE ADENYLYL CYCLASE"/>
    <property type="match status" value="1"/>
</dbReference>
<feature type="domain" description="Guanylate cyclase" evidence="3">
    <location>
        <begin position="326"/>
        <end position="362"/>
    </location>
</feature>
<dbReference type="RefSeq" id="WP_141895858.1">
    <property type="nucleotide sequence ID" value="NZ_BAABLH010000006.1"/>
</dbReference>
<comment type="caution">
    <text evidence="4">The sequence shown here is derived from an EMBL/GenBank/DDBJ whole genome shotgun (WGS) entry which is preliminary data.</text>
</comment>
<evidence type="ECO:0000256" key="1">
    <source>
        <dbReference type="ARBA" id="ARBA00022741"/>
    </source>
</evidence>
<keyword evidence="1" id="KW-0547">Nucleotide-binding</keyword>
<accession>A0A543EQ66</accession>
<protein>
    <submittedName>
        <fullName evidence="4">Putative ATPase</fullName>
    </submittedName>
</protein>
<dbReference type="Pfam" id="PF13191">
    <property type="entry name" value="AAA_16"/>
    <property type="match status" value="1"/>
</dbReference>
<keyword evidence="2" id="KW-0067">ATP-binding</keyword>
<dbReference type="Pfam" id="PF00211">
    <property type="entry name" value="Guanylate_cyc"/>
    <property type="match status" value="2"/>
</dbReference>
<dbReference type="InterPro" id="IPR027417">
    <property type="entry name" value="P-loop_NTPase"/>
</dbReference>
<dbReference type="Proteomes" id="UP000320235">
    <property type="component" value="Unassembled WGS sequence"/>
</dbReference>
<reference evidence="4 5" key="1">
    <citation type="submission" date="2019-06" db="EMBL/GenBank/DDBJ databases">
        <title>Sequencing the genomes of 1000 actinobacteria strains.</title>
        <authorList>
            <person name="Klenk H.-P."/>
        </authorList>
    </citation>
    <scope>NUCLEOTIDE SEQUENCE [LARGE SCALE GENOMIC DNA]</scope>
    <source>
        <strain evidence="4 5">DSM 105492</strain>
    </source>
</reference>
<dbReference type="Gene3D" id="1.25.40.10">
    <property type="entry name" value="Tetratricopeptide repeat domain"/>
    <property type="match status" value="1"/>
</dbReference>
<dbReference type="InterPro" id="IPR001054">
    <property type="entry name" value="A/G_cyclase"/>
</dbReference>
<dbReference type="Gene3D" id="3.30.70.1230">
    <property type="entry name" value="Nucleotide cyclase"/>
    <property type="match status" value="2"/>
</dbReference>
<dbReference type="AlphaFoldDB" id="A0A543EQ66"/>
<dbReference type="InterPro" id="IPR041664">
    <property type="entry name" value="AAA_16"/>
</dbReference>
<evidence type="ECO:0000256" key="2">
    <source>
        <dbReference type="ARBA" id="ARBA00022840"/>
    </source>
</evidence>
<dbReference type="InterPro" id="IPR029787">
    <property type="entry name" value="Nucleotide_cyclase"/>
</dbReference>
<name>A0A543EQ66_9MICO</name>
<organism evidence="4 5">
    <name type="scientific">Microbacterium kyungheense</name>
    <dbReference type="NCBI Taxonomy" id="1263636"/>
    <lineage>
        <taxon>Bacteria</taxon>
        <taxon>Bacillati</taxon>
        <taxon>Actinomycetota</taxon>
        <taxon>Actinomycetes</taxon>
        <taxon>Micrococcales</taxon>
        <taxon>Microbacteriaceae</taxon>
        <taxon>Microbacterium</taxon>
    </lineage>
</organism>
<evidence type="ECO:0000313" key="4">
    <source>
        <dbReference type="EMBL" id="TQM23733.1"/>
    </source>
</evidence>
<dbReference type="SUPFAM" id="SSF55073">
    <property type="entry name" value="Nucleotide cyclase"/>
    <property type="match status" value="2"/>
</dbReference>
<keyword evidence="5" id="KW-1185">Reference proteome</keyword>